<keyword evidence="1" id="KW-0346">Stress response</keyword>
<dbReference type="PANTHER" id="PTHR11527">
    <property type="entry name" value="HEAT-SHOCK PROTEIN 20 FAMILY MEMBER"/>
    <property type="match status" value="1"/>
</dbReference>
<dbReference type="CDD" id="cd06464">
    <property type="entry name" value="ACD_sHsps-like"/>
    <property type="match status" value="1"/>
</dbReference>
<protein>
    <recommendedName>
        <fullName evidence="4">SHSP domain-containing protein</fullName>
    </recommendedName>
</protein>
<reference evidence="5" key="1">
    <citation type="submission" date="2022-07" db="EMBL/GenBank/DDBJ databases">
        <title>Genome Sequence of Physisporinus lineatus.</title>
        <authorList>
            <person name="Buettner E."/>
        </authorList>
    </citation>
    <scope>NUCLEOTIDE SEQUENCE</scope>
    <source>
        <strain evidence="5">VT162</strain>
    </source>
</reference>
<dbReference type="InterPro" id="IPR008978">
    <property type="entry name" value="HSP20-like_chaperone"/>
</dbReference>
<evidence type="ECO:0000256" key="1">
    <source>
        <dbReference type="ARBA" id="ARBA00023016"/>
    </source>
</evidence>
<comment type="similarity">
    <text evidence="2 3">Belongs to the small heat shock protein (HSP20) family.</text>
</comment>
<dbReference type="Pfam" id="PF00011">
    <property type="entry name" value="HSP20"/>
    <property type="match status" value="1"/>
</dbReference>
<dbReference type="InterPro" id="IPR031107">
    <property type="entry name" value="Small_HSP"/>
</dbReference>
<dbReference type="Gene3D" id="2.60.40.790">
    <property type="match status" value="1"/>
</dbReference>
<dbReference type="Proteomes" id="UP001212997">
    <property type="component" value="Unassembled WGS sequence"/>
</dbReference>
<proteinExistence type="inferred from homology"/>
<evidence type="ECO:0000256" key="3">
    <source>
        <dbReference type="RuleBase" id="RU003616"/>
    </source>
</evidence>
<sequence length="156" mass="17531">MSLSRFLYEPFYDFDRLFDEAFAARTGADTAGQAQITQRGNESQRRALRPRMDVHEDAEKNIVSASFELPGMKKEDVAIDVHNNLLTVSGETKTSSEHEEQGYAVRERRYGKFSRSIPLPDGTKTDEIKASMENGVLTVTFPKTSPEQAPKKITIS</sequence>
<keyword evidence="6" id="KW-1185">Reference proteome</keyword>
<evidence type="ECO:0000259" key="4">
    <source>
        <dbReference type="PROSITE" id="PS01031"/>
    </source>
</evidence>
<comment type="caution">
    <text evidence="5">The sequence shown here is derived from an EMBL/GenBank/DDBJ whole genome shotgun (WGS) entry which is preliminary data.</text>
</comment>
<dbReference type="SUPFAM" id="SSF49764">
    <property type="entry name" value="HSP20-like chaperones"/>
    <property type="match status" value="1"/>
</dbReference>
<accession>A0AAD5VCK2</accession>
<organism evidence="5 6">
    <name type="scientific">Meripilus lineatus</name>
    <dbReference type="NCBI Taxonomy" id="2056292"/>
    <lineage>
        <taxon>Eukaryota</taxon>
        <taxon>Fungi</taxon>
        <taxon>Dikarya</taxon>
        <taxon>Basidiomycota</taxon>
        <taxon>Agaricomycotina</taxon>
        <taxon>Agaricomycetes</taxon>
        <taxon>Polyporales</taxon>
        <taxon>Meripilaceae</taxon>
        <taxon>Meripilus</taxon>
    </lineage>
</organism>
<evidence type="ECO:0000313" key="5">
    <source>
        <dbReference type="EMBL" id="KAJ3487889.1"/>
    </source>
</evidence>
<name>A0AAD5VCK2_9APHY</name>
<dbReference type="EMBL" id="JANAWD010000080">
    <property type="protein sequence ID" value="KAJ3487889.1"/>
    <property type="molecule type" value="Genomic_DNA"/>
</dbReference>
<dbReference type="AlphaFoldDB" id="A0AAD5VCK2"/>
<evidence type="ECO:0000313" key="6">
    <source>
        <dbReference type="Proteomes" id="UP001212997"/>
    </source>
</evidence>
<evidence type="ECO:0000256" key="2">
    <source>
        <dbReference type="PROSITE-ProRule" id="PRU00285"/>
    </source>
</evidence>
<dbReference type="InterPro" id="IPR002068">
    <property type="entry name" value="A-crystallin/Hsp20_dom"/>
</dbReference>
<feature type="domain" description="SHSP" evidence="4">
    <location>
        <begin position="43"/>
        <end position="156"/>
    </location>
</feature>
<gene>
    <name evidence="5" type="ORF">NLI96_g3232</name>
</gene>
<dbReference type="PROSITE" id="PS01031">
    <property type="entry name" value="SHSP"/>
    <property type="match status" value="1"/>
</dbReference>